<feature type="signal peptide" evidence="2">
    <location>
        <begin position="1"/>
        <end position="25"/>
    </location>
</feature>
<feature type="compositionally biased region" description="Polar residues" evidence="1">
    <location>
        <begin position="979"/>
        <end position="991"/>
    </location>
</feature>
<evidence type="ECO:0000313" key="4">
    <source>
        <dbReference type="EMBL" id="TCT12518.1"/>
    </source>
</evidence>
<feature type="domain" description="Peptidoglycan binding-like" evidence="3">
    <location>
        <begin position="692"/>
        <end position="745"/>
    </location>
</feature>
<protein>
    <submittedName>
        <fullName evidence="4">Putative peptidoglycan binding protein</fullName>
    </submittedName>
</protein>
<keyword evidence="5" id="KW-1185">Reference proteome</keyword>
<dbReference type="InterPro" id="IPR002477">
    <property type="entry name" value="Peptidoglycan-bd-like"/>
</dbReference>
<feature type="region of interest" description="Disordered" evidence="1">
    <location>
        <begin position="963"/>
        <end position="993"/>
    </location>
</feature>
<feature type="compositionally biased region" description="Low complexity" evidence="1">
    <location>
        <begin position="1347"/>
        <end position="1358"/>
    </location>
</feature>
<evidence type="ECO:0000313" key="5">
    <source>
        <dbReference type="Proteomes" id="UP000295678"/>
    </source>
</evidence>
<feature type="compositionally biased region" description="Polar residues" evidence="1">
    <location>
        <begin position="1303"/>
        <end position="1318"/>
    </location>
</feature>
<dbReference type="Pfam" id="PF01471">
    <property type="entry name" value="PG_binding_1"/>
    <property type="match status" value="1"/>
</dbReference>
<feature type="compositionally biased region" description="Polar residues" evidence="1">
    <location>
        <begin position="1386"/>
        <end position="1406"/>
    </location>
</feature>
<feature type="compositionally biased region" description="Polar residues" evidence="1">
    <location>
        <begin position="1057"/>
        <end position="1071"/>
    </location>
</feature>
<evidence type="ECO:0000256" key="2">
    <source>
        <dbReference type="SAM" id="SignalP"/>
    </source>
</evidence>
<dbReference type="OrthoDB" id="8433035at2"/>
<feature type="compositionally biased region" description="Pro residues" evidence="1">
    <location>
        <begin position="1248"/>
        <end position="1259"/>
    </location>
</feature>
<dbReference type="InterPro" id="IPR036366">
    <property type="entry name" value="PGBDSf"/>
</dbReference>
<feature type="compositionally biased region" description="Polar residues" evidence="1">
    <location>
        <begin position="1105"/>
        <end position="1138"/>
    </location>
</feature>
<dbReference type="InterPro" id="IPR036365">
    <property type="entry name" value="PGBD-like_sf"/>
</dbReference>
<reference evidence="4 5" key="1">
    <citation type="submission" date="2019-03" db="EMBL/GenBank/DDBJ databases">
        <title>Genomic Encyclopedia of Type Strains, Phase IV (KMG-IV): sequencing the most valuable type-strain genomes for metagenomic binning, comparative biology and taxonomic classification.</title>
        <authorList>
            <person name="Goeker M."/>
        </authorList>
    </citation>
    <scope>NUCLEOTIDE SEQUENCE [LARGE SCALE GENOMIC DNA]</scope>
    <source>
        <strain evidence="4 5">DSM 19345</strain>
    </source>
</reference>
<sequence length="1483" mass="157576">MPPRHCMLSSIRSLAAGVMLFGLSAATPDGNASAQSGILAPGDGVVTQFSGLRREAGNTPLPDPDGVTVRAFGLTAPGFAANGSVWDNAPQTFALTAGTIGQVFGVAFDDAEPANAYLAATSAFGLYLDPAGRDWAPGMWGEGGGPGTLWKLDAANGYRPVPFAEIGDANGNGGAALGGVTFDPWNRQLFVSDLESGLIHRVDLASGETVQVFDHGLDGRSYFLDVPSGQYLVLDVVPQDIEAAPRFDNCVDADGNAAAFSRTPDCWNYADFRRRVWGLGIQRDPITDTVRLYYAVWGGAGFGNPEWDTAGDDARTSVWSIRLDGNGGFDLTDVRREFIVPPIEDIGEAAAQVESPAITQIAFSSDGGMVIAERARPAPVFTASEARLVRPGGARVLHFVRGEDGVWEPDGRYDVGFPERGADAPPFIRANASGGVAYGHGFTEEGAIDPDAPDGTVWMSGDPLCDVTAPCIDRATGRASIEGPIGGLQGTPAAAMVDLVAPVTIQPYPAAGGPVTPPEGPLSSYIVPAAGSGPLVGAMGSLAIYRGEPPIQTVELPSDEGSAVDLPPEARQNLPAPLPDLAVAKTGFGTCRPGGDCIYEISVTNRGPVDFLGPILLTDTIGAPGVSFTSAGPEPWICYPADGNVYCQHPTTTLQPGQQLTFSIALRPGPNHREPRLNNCAAVTWLGRQGRDRIRAVQAELKKRGFNPGTVDGLMGPNTAAAIRAAESALGLPTTGNIGPGLVETLFGQNANQDGDASAANDQDCALVPVDVPPPPAHLVQISTYHRKFDSVSHDPRTSGPIVYHDPEISYFHRTWQSSLHDSVLSQPVPLHRVALSQFHLTWGSAYHDSVYTQLLPVHSPGLSGFHSSYRSVLHDYRTSSLLPSHRYDFSRFHRTWSSSRHDGYVTRLAPAHWVQLSAFHRRFNSSSHDGAVTRMRPVHTPAVSSFHSRYTSDVHDRLTTRHRPIHSPALSRFHDRSPSSIHDLTTTRSQPIHRDNISYFHRSFTSGQHDPLTTRMRPIHEPSLSDFHRTYASGAHDARRSNPIGIHTVQISSFHRTGQSAMHNPGTSTARPVHDPGVTSFHRTGASGLHDPNTSRASPVHAPQVSNFHGRNQSGMHNRGTSDAQPPSHQLSISNFHRNGESSLHDPANSQARPPVHQPAVSNFHRQSRSGQHNAQTSQGIITQPRPPVSPGQPGTPAHNQVVSAGGGQAPGIPRPGTPAHDAGISAGATQPSHKPAASRATTVPSPGQPSPGQPSPGLPAHNPTASRATTVPSHSAQQSRATTPQPPAHNETVSRGAATPGTPQQPVHSQAASRAITTPPRPAHSQSASRATTQPRPPQTPPQPAHSQAASRAATTPPQPAHSQSSSRAATQPRPPQTPPQPAHNQAASRAATMPQQPAHSPNLSRAAIQPRPPQQPAHTPNVSAAQQRPPAVQAPRTPAQPPQQQQRPPAQAHNPQISQAQRLLQMQQQQQQRGQQNERN</sequence>
<evidence type="ECO:0000259" key="3">
    <source>
        <dbReference type="Pfam" id="PF01471"/>
    </source>
</evidence>
<feature type="chain" id="PRO_5020751182" evidence="2">
    <location>
        <begin position="26"/>
        <end position="1483"/>
    </location>
</feature>
<keyword evidence="2" id="KW-0732">Signal</keyword>
<accession>A0A4R3MH74</accession>
<feature type="compositionally biased region" description="Low complexity" evidence="1">
    <location>
        <begin position="1427"/>
        <end position="1483"/>
    </location>
</feature>
<comment type="caution">
    <text evidence="4">The sequence shown here is derived from an EMBL/GenBank/DDBJ whole genome shotgun (WGS) entry which is preliminary data.</text>
</comment>
<dbReference type="Gene3D" id="1.10.101.10">
    <property type="entry name" value="PGBD-like superfamily/PGBD"/>
    <property type="match status" value="1"/>
</dbReference>
<dbReference type="SUPFAM" id="SSF63825">
    <property type="entry name" value="YWTD domain"/>
    <property type="match status" value="1"/>
</dbReference>
<feature type="compositionally biased region" description="Polar residues" evidence="1">
    <location>
        <begin position="1161"/>
        <end position="1183"/>
    </location>
</feature>
<proteinExistence type="predicted"/>
<dbReference type="Proteomes" id="UP000295678">
    <property type="component" value="Unassembled WGS sequence"/>
</dbReference>
<feature type="compositionally biased region" description="Pro residues" evidence="1">
    <location>
        <begin position="1375"/>
        <end position="1384"/>
    </location>
</feature>
<feature type="compositionally biased region" description="Polar residues" evidence="1">
    <location>
        <begin position="1265"/>
        <end position="1285"/>
    </location>
</feature>
<dbReference type="EMBL" id="SMAK01000002">
    <property type="protein sequence ID" value="TCT12518.1"/>
    <property type="molecule type" value="Genomic_DNA"/>
</dbReference>
<evidence type="ECO:0000256" key="1">
    <source>
        <dbReference type="SAM" id="MobiDB-lite"/>
    </source>
</evidence>
<name>A0A4R3MH74_9HYPH</name>
<dbReference type="SUPFAM" id="SSF47090">
    <property type="entry name" value="PGBD-like"/>
    <property type="match status" value="1"/>
</dbReference>
<gene>
    <name evidence="4" type="ORF">EDC22_102203</name>
</gene>
<organism evidence="4 5">
    <name type="scientific">Tepidamorphus gemmatus</name>
    <dbReference type="NCBI Taxonomy" id="747076"/>
    <lineage>
        <taxon>Bacteria</taxon>
        <taxon>Pseudomonadati</taxon>
        <taxon>Pseudomonadota</taxon>
        <taxon>Alphaproteobacteria</taxon>
        <taxon>Hyphomicrobiales</taxon>
        <taxon>Tepidamorphaceae</taxon>
        <taxon>Tepidamorphus</taxon>
    </lineage>
</organism>
<feature type="compositionally biased region" description="Pro residues" evidence="1">
    <location>
        <begin position="1337"/>
        <end position="1346"/>
    </location>
</feature>
<feature type="region of interest" description="Disordered" evidence="1">
    <location>
        <begin position="1057"/>
        <end position="1483"/>
    </location>
</feature>